<evidence type="ECO:0000256" key="2">
    <source>
        <dbReference type="SAM" id="Phobius"/>
    </source>
</evidence>
<feature type="transmembrane region" description="Helical" evidence="2">
    <location>
        <begin position="176"/>
        <end position="195"/>
    </location>
</feature>
<dbReference type="EMBL" id="JBIRWE010000001">
    <property type="protein sequence ID" value="MFI1962906.1"/>
    <property type="molecule type" value="Genomic_DNA"/>
</dbReference>
<dbReference type="Proteomes" id="UP001611548">
    <property type="component" value="Unassembled WGS sequence"/>
</dbReference>
<protein>
    <submittedName>
        <fullName evidence="3">Uncharacterized protein</fullName>
    </submittedName>
</protein>
<organism evidence="3 4">
    <name type="scientific">Streptomyces pathocidini</name>
    <dbReference type="NCBI Taxonomy" id="1650571"/>
    <lineage>
        <taxon>Bacteria</taxon>
        <taxon>Bacillati</taxon>
        <taxon>Actinomycetota</taxon>
        <taxon>Actinomycetes</taxon>
        <taxon>Kitasatosporales</taxon>
        <taxon>Streptomycetaceae</taxon>
        <taxon>Streptomyces</taxon>
    </lineage>
</organism>
<evidence type="ECO:0000313" key="3">
    <source>
        <dbReference type="EMBL" id="MFI1962906.1"/>
    </source>
</evidence>
<name>A0ABW7UJR0_9ACTN</name>
<feature type="region of interest" description="Disordered" evidence="1">
    <location>
        <begin position="236"/>
        <end position="267"/>
    </location>
</feature>
<keyword evidence="4" id="KW-1185">Reference proteome</keyword>
<evidence type="ECO:0000256" key="1">
    <source>
        <dbReference type="SAM" id="MobiDB-lite"/>
    </source>
</evidence>
<keyword evidence="2" id="KW-0472">Membrane</keyword>
<keyword evidence="2" id="KW-0812">Transmembrane</keyword>
<reference evidence="3 4" key="1">
    <citation type="submission" date="2024-10" db="EMBL/GenBank/DDBJ databases">
        <title>The Natural Products Discovery Center: Release of the First 8490 Sequenced Strains for Exploring Actinobacteria Biosynthetic Diversity.</title>
        <authorList>
            <person name="Kalkreuter E."/>
            <person name="Kautsar S.A."/>
            <person name="Yang D."/>
            <person name="Bader C.D."/>
            <person name="Teijaro C.N."/>
            <person name="Fluegel L."/>
            <person name="Davis C.M."/>
            <person name="Simpson J.R."/>
            <person name="Lauterbach L."/>
            <person name="Steele A.D."/>
            <person name="Gui C."/>
            <person name="Meng S."/>
            <person name="Li G."/>
            <person name="Viehrig K."/>
            <person name="Ye F."/>
            <person name="Su P."/>
            <person name="Kiefer A.F."/>
            <person name="Nichols A."/>
            <person name="Cepeda A.J."/>
            <person name="Yan W."/>
            <person name="Fan B."/>
            <person name="Jiang Y."/>
            <person name="Adhikari A."/>
            <person name="Zheng C.-J."/>
            <person name="Schuster L."/>
            <person name="Cowan T.M."/>
            <person name="Smanski M.J."/>
            <person name="Chevrette M.G."/>
            <person name="De Carvalho L.P.S."/>
            <person name="Shen B."/>
        </authorList>
    </citation>
    <scope>NUCLEOTIDE SEQUENCE [LARGE SCALE GENOMIC DNA]</scope>
    <source>
        <strain evidence="3 4">NPDC020327</strain>
    </source>
</reference>
<evidence type="ECO:0000313" key="4">
    <source>
        <dbReference type="Proteomes" id="UP001611548"/>
    </source>
</evidence>
<feature type="compositionally biased region" description="Low complexity" evidence="1">
    <location>
        <begin position="236"/>
        <end position="252"/>
    </location>
</feature>
<feature type="transmembrane region" description="Helical" evidence="2">
    <location>
        <begin position="33"/>
        <end position="55"/>
    </location>
</feature>
<keyword evidence="2" id="KW-1133">Transmembrane helix</keyword>
<feature type="transmembrane region" description="Helical" evidence="2">
    <location>
        <begin position="6"/>
        <end position="26"/>
    </location>
</feature>
<feature type="transmembrane region" description="Helical" evidence="2">
    <location>
        <begin position="146"/>
        <end position="164"/>
    </location>
</feature>
<proteinExistence type="predicted"/>
<feature type="transmembrane region" description="Helical" evidence="2">
    <location>
        <begin position="75"/>
        <end position="98"/>
    </location>
</feature>
<gene>
    <name evidence="3" type="ORF">ACH429_01950</name>
</gene>
<comment type="caution">
    <text evidence="3">The sequence shown here is derived from an EMBL/GenBank/DDBJ whole genome shotgun (WGS) entry which is preliminary data.</text>
</comment>
<dbReference type="RefSeq" id="WP_055471690.1">
    <property type="nucleotide sequence ID" value="NZ_JBIRWE010000001.1"/>
</dbReference>
<accession>A0ABW7UJR0</accession>
<feature type="transmembrane region" description="Helical" evidence="2">
    <location>
        <begin position="207"/>
        <end position="225"/>
    </location>
</feature>
<feature type="transmembrane region" description="Helical" evidence="2">
    <location>
        <begin position="110"/>
        <end position="134"/>
    </location>
</feature>
<sequence length="267" mass="29051">MANTTIIVVMAIWLTGLAGWAVRDWVKHRRTQLAFIICSAAVTVYGEAHWDVLIGVQQSTSADALIVYSSFGRDITLWVLLAYMAWVGTMGYLAFAAIERGWSAGRLWKLYAGMLAFDLVAEILIVRGGVYSYYGNQPFRIFGIPFVWPVVHTTAFMILGFVTHHFFAHFQGIRRLLYLPVVPSTTLGAVTFVGWPVTSGLGMGLPVPAMTALGMGSTSIAVFLFELMARCPAARATGTSTPAATTPAPSGRVRAERRRSRGGPGDQ</sequence>